<gene>
    <name evidence="5" type="ORF">SAMN05421512_11471</name>
</gene>
<sequence>MQSRTATRLSHEAAHPPSAALEGERLARIFKALSHPVRVEIVSSLAACSGAVCGDIVRGLPLAQSTVSQHLAILREAGLIEAEESGRCCHYRLTAGARALVEGAVGALFAAHCRGEAVRTDEGTARMDACRKDTE</sequence>
<evidence type="ECO:0000313" key="5">
    <source>
        <dbReference type="EMBL" id="SOC25428.1"/>
    </source>
</evidence>
<protein>
    <submittedName>
        <fullName evidence="5">DNA-binding transcriptional regulator, ArsR family</fullName>
    </submittedName>
</protein>
<evidence type="ECO:0000256" key="2">
    <source>
        <dbReference type="ARBA" id="ARBA00023125"/>
    </source>
</evidence>
<dbReference type="STRING" id="538381.GCA_001696535_00461"/>
<dbReference type="EMBL" id="OBML01000014">
    <property type="protein sequence ID" value="SOC25428.1"/>
    <property type="molecule type" value="Genomic_DNA"/>
</dbReference>
<dbReference type="InterPro" id="IPR036390">
    <property type="entry name" value="WH_DNA-bd_sf"/>
</dbReference>
<dbReference type="SMART" id="SM00418">
    <property type="entry name" value="HTH_ARSR"/>
    <property type="match status" value="1"/>
</dbReference>
<dbReference type="InterPro" id="IPR051081">
    <property type="entry name" value="HTH_MetalResp_TranReg"/>
</dbReference>
<keyword evidence="3" id="KW-0804">Transcription</keyword>
<evidence type="ECO:0000313" key="6">
    <source>
        <dbReference type="Proteomes" id="UP000219331"/>
    </source>
</evidence>
<dbReference type="Gene3D" id="1.10.10.10">
    <property type="entry name" value="Winged helix-like DNA-binding domain superfamily/Winged helix DNA-binding domain"/>
    <property type="match status" value="1"/>
</dbReference>
<evidence type="ECO:0000259" key="4">
    <source>
        <dbReference type="PROSITE" id="PS50987"/>
    </source>
</evidence>
<dbReference type="OrthoDB" id="9804742at2"/>
<dbReference type="Proteomes" id="UP000219331">
    <property type="component" value="Unassembled WGS sequence"/>
</dbReference>
<keyword evidence="1" id="KW-0805">Transcription regulation</keyword>
<organism evidence="5 6">
    <name type="scientific">Stappia indica</name>
    <dbReference type="NCBI Taxonomy" id="538381"/>
    <lineage>
        <taxon>Bacteria</taxon>
        <taxon>Pseudomonadati</taxon>
        <taxon>Pseudomonadota</taxon>
        <taxon>Alphaproteobacteria</taxon>
        <taxon>Hyphomicrobiales</taxon>
        <taxon>Stappiaceae</taxon>
        <taxon>Stappia</taxon>
    </lineage>
</organism>
<name>A0A285TQ82_9HYPH</name>
<evidence type="ECO:0000256" key="3">
    <source>
        <dbReference type="ARBA" id="ARBA00023163"/>
    </source>
</evidence>
<dbReference type="PANTHER" id="PTHR33154">
    <property type="entry name" value="TRANSCRIPTIONAL REGULATOR, ARSR FAMILY"/>
    <property type="match status" value="1"/>
</dbReference>
<keyword evidence="2 5" id="KW-0238">DNA-binding</keyword>
<dbReference type="NCBIfam" id="NF033788">
    <property type="entry name" value="HTH_metalloreg"/>
    <property type="match status" value="1"/>
</dbReference>
<dbReference type="PROSITE" id="PS50987">
    <property type="entry name" value="HTH_ARSR_2"/>
    <property type="match status" value="1"/>
</dbReference>
<dbReference type="Pfam" id="PF01022">
    <property type="entry name" value="HTH_5"/>
    <property type="match status" value="1"/>
</dbReference>
<dbReference type="RefSeq" id="WP_097176491.1">
    <property type="nucleotide sequence ID" value="NZ_OBML01000014.1"/>
</dbReference>
<dbReference type="GO" id="GO:0003700">
    <property type="term" value="F:DNA-binding transcription factor activity"/>
    <property type="evidence" value="ECO:0007669"/>
    <property type="project" value="InterPro"/>
</dbReference>
<feature type="domain" description="HTH arsR-type" evidence="4">
    <location>
        <begin position="18"/>
        <end position="112"/>
    </location>
</feature>
<dbReference type="CDD" id="cd00090">
    <property type="entry name" value="HTH_ARSR"/>
    <property type="match status" value="1"/>
</dbReference>
<reference evidence="5 6" key="1">
    <citation type="submission" date="2017-08" db="EMBL/GenBank/DDBJ databases">
        <authorList>
            <person name="de Groot N.N."/>
        </authorList>
    </citation>
    <scope>NUCLEOTIDE SEQUENCE [LARGE SCALE GENOMIC DNA]</scope>
    <source>
        <strain evidence="5 6">USBA 352</strain>
    </source>
</reference>
<dbReference type="InterPro" id="IPR036388">
    <property type="entry name" value="WH-like_DNA-bd_sf"/>
</dbReference>
<dbReference type="InterPro" id="IPR001845">
    <property type="entry name" value="HTH_ArsR_DNA-bd_dom"/>
</dbReference>
<proteinExistence type="predicted"/>
<dbReference type="InterPro" id="IPR011991">
    <property type="entry name" value="ArsR-like_HTH"/>
</dbReference>
<dbReference type="PANTHER" id="PTHR33154:SF15">
    <property type="entry name" value="REGULATORY PROTEIN ARSR"/>
    <property type="match status" value="1"/>
</dbReference>
<dbReference type="GO" id="GO:0003677">
    <property type="term" value="F:DNA binding"/>
    <property type="evidence" value="ECO:0007669"/>
    <property type="project" value="UniProtKB-KW"/>
</dbReference>
<dbReference type="SUPFAM" id="SSF46785">
    <property type="entry name" value="Winged helix' DNA-binding domain"/>
    <property type="match status" value="1"/>
</dbReference>
<accession>A0A285TQ82</accession>
<dbReference type="AlphaFoldDB" id="A0A285TQ82"/>
<dbReference type="PRINTS" id="PR00778">
    <property type="entry name" value="HTHARSR"/>
</dbReference>
<keyword evidence="6" id="KW-1185">Reference proteome</keyword>
<evidence type="ECO:0000256" key="1">
    <source>
        <dbReference type="ARBA" id="ARBA00023015"/>
    </source>
</evidence>